<protein>
    <submittedName>
        <fullName evidence="1">Uncharacterized protein</fullName>
    </submittedName>
</protein>
<evidence type="ECO:0000313" key="2">
    <source>
        <dbReference type="Proteomes" id="UP000283269"/>
    </source>
</evidence>
<reference evidence="1 2" key="1">
    <citation type="journal article" date="2018" name="Evol. Lett.">
        <title>Horizontal gene cluster transfer increased hallucinogenic mushroom diversity.</title>
        <authorList>
            <person name="Reynolds H.T."/>
            <person name="Vijayakumar V."/>
            <person name="Gluck-Thaler E."/>
            <person name="Korotkin H.B."/>
            <person name="Matheny P.B."/>
            <person name="Slot J.C."/>
        </authorList>
    </citation>
    <scope>NUCLEOTIDE SEQUENCE [LARGE SCALE GENOMIC DNA]</scope>
    <source>
        <strain evidence="1 2">2631</strain>
    </source>
</reference>
<sequence length="64" mass="7241">MTLPEIKKMVLEMGLAILTTLQLDSANTNARGDPVIRYTAALLSCVDDSRFWETKKTWAKVVVW</sequence>
<gene>
    <name evidence="1" type="ORF">CVT25_008822</name>
</gene>
<accession>A0A409W9B1</accession>
<dbReference type="EMBL" id="NHYD01003646">
    <property type="protein sequence ID" value="PPQ75092.1"/>
    <property type="molecule type" value="Genomic_DNA"/>
</dbReference>
<comment type="caution">
    <text evidence="1">The sequence shown here is derived from an EMBL/GenBank/DDBJ whole genome shotgun (WGS) entry which is preliminary data.</text>
</comment>
<dbReference type="Proteomes" id="UP000283269">
    <property type="component" value="Unassembled WGS sequence"/>
</dbReference>
<dbReference type="AlphaFoldDB" id="A0A409W9B1"/>
<evidence type="ECO:0000313" key="1">
    <source>
        <dbReference type="EMBL" id="PPQ75092.1"/>
    </source>
</evidence>
<name>A0A409W9B1_PSICY</name>
<proteinExistence type="predicted"/>
<organism evidence="1 2">
    <name type="scientific">Psilocybe cyanescens</name>
    <dbReference type="NCBI Taxonomy" id="93625"/>
    <lineage>
        <taxon>Eukaryota</taxon>
        <taxon>Fungi</taxon>
        <taxon>Dikarya</taxon>
        <taxon>Basidiomycota</taxon>
        <taxon>Agaricomycotina</taxon>
        <taxon>Agaricomycetes</taxon>
        <taxon>Agaricomycetidae</taxon>
        <taxon>Agaricales</taxon>
        <taxon>Agaricineae</taxon>
        <taxon>Strophariaceae</taxon>
        <taxon>Psilocybe</taxon>
    </lineage>
</organism>
<dbReference type="InParanoid" id="A0A409W9B1"/>
<keyword evidence="2" id="KW-1185">Reference proteome</keyword>